<dbReference type="SUPFAM" id="SSF55874">
    <property type="entry name" value="ATPase domain of HSP90 chaperone/DNA topoisomerase II/histidine kinase"/>
    <property type="match status" value="1"/>
</dbReference>
<feature type="coiled-coil region" evidence="12">
    <location>
        <begin position="649"/>
        <end position="679"/>
    </location>
</feature>
<dbReference type="AlphaFoldDB" id="A0A099FAE1"/>
<dbReference type="SMART" id="SM00388">
    <property type="entry name" value="HisKA"/>
    <property type="match status" value="1"/>
</dbReference>
<keyword evidence="11 13" id="KW-0472">Membrane</keyword>
<dbReference type="FunFam" id="1.10.287.130:FF:000001">
    <property type="entry name" value="Two-component sensor histidine kinase"/>
    <property type="match status" value="1"/>
</dbReference>
<dbReference type="PROSITE" id="PS50283">
    <property type="entry name" value="NA_SOLUT_SYMP_3"/>
    <property type="match status" value="1"/>
</dbReference>
<reference evidence="15 16" key="1">
    <citation type="submission" date="2014-09" db="EMBL/GenBank/DDBJ databases">
        <authorList>
            <person name="McGinnis J.M."/>
            <person name="Wolfgang W.J."/>
        </authorList>
    </citation>
    <scope>NUCLEOTIDE SEQUENCE [LARGE SCALE GENOMIC DNA]</scope>
    <source>
        <strain evidence="15 16">HAMBI 3106</strain>
    </source>
</reference>
<feature type="transmembrane region" description="Helical" evidence="13">
    <location>
        <begin position="189"/>
        <end position="213"/>
    </location>
</feature>
<evidence type="ECO:0000256" key="7">
    <source>
        <dbReference type="ARBA" id="ARBA00022692"/>
    </source>
</evidence>
<feature type="transmembrane region" description="Helical" evidence="13">
    <location>
        <begin position="452"/>
        <end position="470"/>
    </location>
</feature>
<proteinExistence type="inferred from homology"/>
<name>A0A099FAE1_9RHOB</name>
<dbReference type="OrthoDB" id="9764438at2"/>
<dbReference type="Gene3D" id="3.30.565.10">
    <property type="entry name" value="Histidine kinase-like ATPase, C-terminal domain"/>
    <property type="match status" value="1"/>
</dbReference>
<feature type="transmembrane region" description="Helical" evidence="13">
    <location>
        <begin position="6"/>
        <end position="25"/>
    </location>
</feature>
<keyword evidence="7 13" id="KW-0812">Transmembrane</keyword>
<evidence type="ECO:0000256" key="1">
    <source>
        <dbReference type="ARBA" id="ARBA00000085"/>
    </source>
</evidence>
<dbReference type="RefSeq" id="WP_036718480.1">
    <property type="nucleotide sequence ID" value="NZ_JRKS01000017.1"/>
</dbReference>
<dbReference type="GO" id="GO:0022857">
    <property type="term" value="F:transmembrane transporter activity"/>
    <property type="evidence" value="ECO:0007669"/>
    <property type="project" value="InterPro"/>
</dbReference>
<keyword evidence="9 13" id="KW-1133">Transmembrane helix</keyword>
<evidence type="ECO:0000256" key="6">
    <source>
        <dbReference type="ARBA" id="ARBA00022679"/>
    </source>
</evidence>
<evidence type="ECO:0000256" key="3">
    <source>
        <dbReference type="ARBA" id="ARBA00006434"/>
    </source>
</evidence>
<feature type="transmembrane region" description="Helical" evidence="13">
    <location>
        <begin position="37"/>
        <end position="56"/>
    </location>
</feature>
<feature type="transmembrane region" description="Helical" evidence="13">
    <location>
        <begin position="291"/>
        <end position="316"/>
    </location>
</feature>
<dbReference type="InterPro" id="IPR005467">
    <property type="entry name" value="His_kinase_dom"/>
</dbReference>
<keyword evidence="12" id="KW-0175">Coiled coil</keyword>
<comment type="subcellular location">
    <subcellularLocation>
        <location evidence="2">Membrane</location>
        <topology evidence="2">Multi-pass membrane protein</topology>
    </subcellularLocation>
</comment>
<evidence type="ECO:0000256" key="13">
    <source>
        <dbReference type="SAM" id="Phobius"/>
    </source>
</evidence>
<keyword evidence="16" id="KW-1185">Reference proteome</keyword>
<evidence type="ECO:0000256" key="10">
    <source>
        <dbReference type="ARBA" id="ARBA00023012"/>
    </source>
</evidence>
<feature type="transmembrane region" description="Helical" evidence="13">
    <location>
        <begin position="341"/>
        <end position="371"/>
    </location>
</feature>
<dbReference type="EC" id="2.7.13.3" evidence="4"/>
<feature type="transmembrane region" description="Helical" evidence="13">
    <location>
        <begin position="253"/>
        <end position="270"/>
    </location>
</feature>
<feature type="transmembrane region" description="Helical" evidence="13">
    <location>
        <begin position="115"/>
        <end position="136"/>
    </location>
</feature>
<dbReference type="EMBL" id="JRKS01000017">
    <property type="protein sequence ID" value="KGJ07710.1"/>
    <property type="molecule type" value="Genomic_DNA"/>
</dbReference>
<dbReference type="Gene3D" id="1.20.1730.10">
    <property type="entry name" value="Sodium/glucose cotransporter"/>
    <property type="match status" value="1"/>
</dbReference>
<dbReference type="InterPro" id="IPR036097">
    <property type="entry name" value="HisK_dim/P_sf"/>
</dbReference>
<evidence type="ECO:0000256" key="5">
    <source>
        <dbReference type="ARBA" id="ARBA00022553"/>
    </source>
</evidence>
<reference evidence="15 16" key="2">
    <citation type="submission" date="2014-10" db="EMBL/GenBank/DDBJ databases">
        <title>Paracoccus sanguinis sp. nov., isolated from clinical specimens of New York State patients.</title>
        <authorList>
            <person name="Mingle L.A."/>
            <person name="Cole J.A."/>
            <person name="Lapierre P."/>
            <person name="Musser K.A."/>
        </authorList>
    </citation>
    <scope>NUCLEOTIDE SEQUENCE [LARGE SCALE GENOMIC DNA]</scope>
    <source>
        <strain evidence="15 16">HAMBI 3106</strain>
    </source>
</reference>
<evidence type="ECO:0000256" key="2">
    <source>
        <dbReference type="ARBA" id="ARBA00004141"/>
    </source>
</evidence>
<dbReference type="PANTHER" id="PTHR43711">
    <property type="entry name" value="TWO-COMPONENT HISTIDINE KINASE"/>
    <property type="match status" value="1"/>
</dbReference>
<organism evidence="15 16">
    <name type="scientific">Paracoccus sphaerophysae</name>
    <dbReference type="NCBI Taxonomy" id="690417"/>
    <lineage>
        <taxon>Bacteria</taxon>
        <taxon>Pseudomonadati</taxon>
        <taxon>Pseudomonadota</taxon>
        <taxon>Alphaproteobacteria</taxon>
        <taxon>Rhodobacterales</taxon>
        <taxon>Paracoccaceae</taxon>
        <taxon>Paracoccus</taxon>
    </lineage>
</organism>
<feature type="transmembrane region" description="Helical" evidence="13">
    <location>
        <begin position="418"/>
        <end position="440"/>
    </location>
</feature>
<dbReference type="FunFam" id="3.30.565.10:FF:000006">
    <property type="entry name" value="Sensor histidine kinase WalK"/>
    <property type="match status" value="1"/>
</dbReference>
<dbReference type="PRINTS" id="PR00344">
    <property type="entry name" value="BCTRLSENSOR"/>
</dbReference>
<dbReference type="CDD" id="cd10322">
    <property type="entry name" value="SLC5sbd"/>
    <property type="match status" value="1"/>
</dbReference>
<keyword evidence="10" id="KW-0902">Two-component regulatory system</keyword>
<dbReference type="InterPro" id="IPR004358">
    <property type="entry name" value="Sig_transdc_His_kin-like_C"/>
</dbReference>
<feature type="transmembrane region" description="Helical" evidence="13">
    <location>
        <begin position="392"/>
        <end position="412"/>
    </location>
</feature>
<dbReference type="Pfam" id="PF00512">
    <property type="entry name" value="HisKA"/>
    <property type="match status" value="1"/>
</dbReference>
<dbReference type="InterPro" id="IPR050736">
    <property type="entry name" value="Sensor_HK_Regulatory"/>
</dbReference>
<evidence type="ECO:0000256" key="11">
    <source>
        <dbReference type="ARBA" id="ARBA00023136"/>
    </source>
</evidence>
<gene>
    <name evidence="15" type="ORF">IC63_07335</name>
</gene>
<dbReference type="InterPro" id="IPR003594">
    <property type="entry name" value="HATPase_dom"/>
</dbReference>
<dbReference type="Gene3D" id="1.10.287.130">
    <property type="match status" value="1"/>
</dbReference>
<evidence type="ECO:0000313" key="16">
    <source>
        <dbReference type="Proteomes" id="UP000029917"/>
    </source>
</evidence>
<dbReference type="InterPro" id="IPR036890">
    <property type="entry name" value="HATPase_C_sf"/>
</dbReference>
<feature type="transmembrane region" description="Helical" evidence="13">
    <location>
        <begin position="156"/>
        <end position="177"/>
    </location>
</feature>
<keyword evidence="6" id="KW-0808">Transferase</keyword>
<feature type="transmembrane region" description="Helical" evidence="13">
    <location>
        <begin position="68"/>
        <end position="87"/>
    </location>
</feature>
<dbReference type="PROSITE" id="PS50109">
    <property type="entry name" value="HIS_KIN"/>
    <property type="match status" value="1"/>
</dbReference>
<keyword evidence="5" id="KW-0597">Phosphoprotein</keyword>
<evidence type="ECO:0000256" key="9">
    <source>
        <dbReference type="ARBA" id="ARBA00022989"/>
    </source>
</evidence>
<evidence type="ECO:0000259" key="14">
    <source>
        <dbReference type="PROSITE" id="PS50109"/>
    </source>
</evidence>
<feature type="domain" description="Histidine kinase" evidence="14">
    <location>
        <begin position="686"/>
        <end position="901"/>
    </location>
</feature>
<dbReference type="GO" id="GO:0016020">
    <property type="term" value="C:membrane"/>
    <property type="evidence" value="ECO:0007669"/>
    <property type="project" value="UniProtKB-SubCell"/>
</dbReference>
<evidence type="ECO:0000313" key="15">
    <source>
        <dbReference type="EMBL" id="KGJ07710.1"/>
    </source>
</evidence>
<accession>A0A099FAE1</accession>
<protein>
    <recommendedName>
        <fullName evidence="4">histidine kinase</fullName>
        <ecNumber evidence="4">2.7.13.3</ecNumber>
    </recommendedName>
</protein>
<dbReference type="Proteomes" id="UP000029917">
    <property type="component" value="Unassembled WGS sequence"/>
</dbReference>
<sequence length="907" mass="96775">MIGPSAVLVTLVAYLGLLFVVAAYAERRGRAGRSIIANPWVYALSWAVYCTAWTYFGSVGRAAAGGIWFLPIYLGPTLAMTLAWVVLRKMVRIAQSYRITSIADFIASRYGKSPALAAAVTLVTVVGIIPYIALQVKAVSAGYEILAGDRFTPAHWWQDGTLGVTLGLAAFTIVFGTRHLDLSERHEGMVAAVALESLVKLGAFLVVGAYVTWGLFDGPTDIWARAAASPDLAPLMRLGGAAAGAAPGTGFAAAQWFAMTMLAMLSVLLLPRQFQMMVVECVEERHILRAAWVFAAYLLAINLFVLPLAIGGLLIFDPGGADPETFVISLPLAQGATGLALLAYLGGLSAATGMLIVETVAVSTMVCNDLVMPALLRLGKVGQGRGPDVTRLLLNIRRAAIVAVLLLGYVYFRVAGDVYALVSIGLISFAAVAQFAPALLGGIYWRGATGRGAMAGLLGGFAVWGYTLMLPSMVKSGWLPAGILDGPFGIGWLAPERLFGLSGFDNLTHALFWSMLANIGLYVVLSLARPASAREASQAVLFVDVYDRGEAAAVPVFWRGRARTADLMALARRLLGPARADQIVAETGAAAAAPFADARMVDQVERQIAGAIGSASARVMVASVVQEEPLAVADVLEILDEASQIRGYARALEEKSASLEAATAELRAANEALRSLDHMKDEFMSSITHELRTPLTSIRALSELMLDAPDMEEPQRAEFLRIVVAESQRLSRLVNQVLDMAKLESGHADWHSEDVDMRTLVSDAVRATEALFQDRGIGVDLQLPPAALVIRADPDRLTQVVLNLLSNAAKFARARVTVALDAGPDSLTLRVSDDGRGIAPEDQDAVFERFRQVGEAAGHPGGTGLGLPISRRIIEHFGGEIWVDSAPGQGATFAFRLPYDRREGEAR</sequence>
<dbReference type="SMART" id="SM00387">
    <property type="entry name" value="HATPase_c"/>
    <property type="match status" value="1"/>
</dbReference>
<dbReference type="Pfam" id="PF02518">
    <property type="entry name" value="HATPase_c"/>
    <property type="match status" value="1"/>
</dbReference>
<dbReference type="InterPro" id="IPR003661">
    <property type="entry name" value="HisK_dim/P_dom"/>
</dbReference>
<dbReference type="CDD" id="cd00082">
    <property type="entry name" value="HisKA"/>
    <property type="match status" value="1"/>
</dbReference>
<dbReference type="GO" id="GO:0000155">
    <property type="term" value="F:phosphorelay sensor kinase activity"/>
    <property type="evidence" value="ECO:0007669"/>
    <property type="project" value="InterPro"/>
</dbReference>
<dbReference type="InterPro" id="IPR038377">
    <property type="entry name" value="Na/Glc_symporter_sf"/>
</dbReference>
<comment type="catalytic activity">
    <reaction evidence="1">
        <text>ATP + protein L-histidine = ADP + protein N-phospho-L-histidine.</text>
        <dbReference type="EC" id="2.7.13.3"/>
    </reaction>
</comment>
<evidence type="ECO:0000256" key="4">
    <source>
        <dbReference type="ARBA" id="ARBA00012438"/>
    </source>
</evidence>
<comment type="similarity">
    <text evidence="3">Belongs to the sodium:solute symporter (SSF) (TC 2.A.21) family.</text>
</comment>
<dbReference type="SUPFAM" id="SSF47384">
    <property type="entry name" value="Homodimeric domain of signal transducing histidine kinase"/>
    <property type="match status" value="1"/>
</dbReference>
<evidence type="ECO:0000256" key="12">
    <source>
        <dbReference type="SAM" id="Coils"/>
    </source>
</evidence>
<keyword evidence="8 15" id="KW-0418">Kinase</keyword>
<comment type="caution">
    <text evidence="15">The sequence shown here is derived from an EMBL/GenBank/DDBJ whole genome shotgun (WGS) entry which is preliminary data.</text>
</comment>
<evidence type="ECO:0000256" key="8">
    <source>
        <dbReference type="ARBA" id="ARBA00022777"/>
    </source>
</evidence>
<dbReference type="PANTHER" id="PTHR43711:SF30">
    <property type="entry name" value="HISTIDINE KINASE"/>
    <property type="match status" value="1"/>
</dbReference>
<dbReference type="InterPro" id="IPR001734">
    <property type="entry name" value="Na/solute_symporter"/>
</dbReference>
<dbReference type="STRING" id="690417.IC63_07335"/>